<dbReference type="InterPro" id="IPR000719">
    <property type="entry name" value="Prot_kinase_dom"/>
</dbReference>
<evidence type="ECO:0000313" key="5">
    <source>
        <dbReference type="Proteomes" id="UP000217265"/>
    </source>
</evidence>
<evidence type="ECO:0000313" key="4">
    <source>
        <dbReference type="EMBL" id="ATC64355.1"/>
    </source>
</evidence>
<dbReference type="CDD" id="cd05121">
    <property type="entry name" value="ABC1_ADCK3-like"/>
    <property type="match status" value="1"/>
</dbReference>
<dbReference type="PROSITE" id="PS50011">
    <property type="entry name" value="PROTEIN_KINASE_DOM"/>
    <property type="match status" value="1"/>
</dbReference>
<dbReference type="Proteomes" id="UP000217265">
    <property type="component" value="Chromosome"/>
</dbReference>
<feature type="domain" description="Protein kinase" evidence="3">
    <location>
        <begin position="120"/>
        <end position="453"/>
    </location>
</feature>
<protein>
    <submittedName>
        <fullName evidence="4">ABC transporter</fullName>
    </submittedName>
</protein>
<evidence type="ECO:0000256" key="2">
    <source>
        <dbReference type="SAM" id="Phobius"/>
    </source>
</evidence>
<evidence type="ECO:0000259" key="3">
    <source>
        <dbReference type="PROSITE" id="PS50011"/>
    </source>
</evidence>
<organism evidence="4 5">
    <name type="scientific">Nibricoccus aquaticus</name>
    <dbReference type="NCBI Taxonomy" id="2576891"/>
    <lineage>
        <taxon>Bacteria</taxon>
        <taxon>Pseudomonadati</taxon>
        <taxon>Verrucomicrobiota</taxon>
        <taxon>Opitutia</taxon>
        <taxon>Opitutales</taxon>
        <taxon>Opitutaceae</taxon>
        <taxon>Nibricoccus</taxon>
    </lineage>
</organism>
<dbReference type="SUPFAM" id="SSF56112">
    <property type="entry name" value="Protein kinase-like (PK-like)"/>
    <property type="match status" value="1"/>
</dbReference>
<proteinExistence type="inferred from homology"/>
<dbReference type="EMBL" id="CP023344">
    <property type="protein sequence ID" value="ATC64355.1"/>
    <property type="molecule type" value="Genomic_DNA"/>
</dbReference>
<dbReference type="InterPro" id="IPR011009">
    <property type="entry name" value="Kinase-like_dom_sf"/>
</dbReference>
<dbReference type="GO" id="GO:0005524">
    <property type="term" value="F:ATP binding"/>
    <property type="evidence" value="ECO:0007669"/>
    <property type="project" value="InterPro"/>
</dbReference>
<dbReference type="GO" id="GO:0004672">
    <property type="term" value="F:protein kinase activity"/>
    <property type="evidence" value="ECO:0007669"/>
    <property type="project" value="InterPro"/>
</dbReference>
<keyword evidence="2" id="KW-0472">Membrane</keyword>
<dbReference type="Pfam" id="PF03109">
    <property type="entry name" value="ABC1"/>
    <property type="match status" value="1"/>
</dbReference>
<dbReference type="InterPro" id="IPR050154">
    <property type="entry name" value="UbiB_kinase"/>
</dbReference>
<feature type="transmembrane region" description="Helical" evidence="2">
    <location>
        <begin position="491"/>
        <end position="514"/>
    </location>
</feature>
<keyword evidence="5" id="KW-1185">Reference proteome</keyword>
<keyword evidence="2" id="KW-1133">Transmembrane helix</keyword>
<sequence>MKLSASHLKRYQQIAALLWKYGRSDLVRHLASDQAFGVSEKDSSSGTPGTPEQFAADLEAMGPTYVKLGQVLAGRPDLLPEPYLQALARLQDNVKPFPFEEVEKIVTEGIGVRLSKAFEYFSSEPIAAASLGQVHSATLRDGRPVVVKVQRPGIRQQIAEDFEVLATIATFFDNHTAVGRRYRFHSVLQEFRTTIQHELNYEREAQNLLKVGENLKEFETIQIPQPVSDYCSGSVLTMDYVRGRKITKLGPLARLEMTGSTSLAADLFKAYLKQVLLDGLFHADPHPGNVFMTDDGRIALLDLGMVGHVAPGMQEHLLKLLMAVSDGNGEEAADIVIRFSEKMEDFNAPEFRRKISQLVVRRRDQELAQLNVGRSLLDVSRNAHDNGLFVPSELTLLGKTLLQLDEVGRTLDPSFDPNASIRENVSQLMTQRMRKDLTQGNAFSTLLEMKDFASNLPGRLNRIMDAVTNSELEVKVKAVDAKMMVDGMQKIANRITTGLILAALIVGASLMMRIETPSRLLGYPSLAIICFLVAATGGLWLVVSIFIHDQRNKNKPPR</sequence>
<dbReference type="InterPro" id="IPR004147">
    <property type="entry name" value="ABC1_dom"/>
</dbReference>
<name>A0A290Q6Q8_9BACT</name>
<dbReference type="RefSeq" id="WP_096055987.1">
    <property type="nucleotide sequence ID" value="NZ_CP023344.1"/>
</dbReference>
<gene>
    <name evidence="4" type="ORF">CMV30_10535</name>
</gene>
<keyword evidence="2" id="KW-0812">Transmembrane</keyword>
<reference evidence="4 5" key="1">
    <citation type="submission" date="2017-09" db="EMBL/GenBank/DDBJ databases">
        <title>Complete genome sequence of Verrucomicrobial strain HZ-65, isolated from freshwater.</title>
        <authorList>
            <person name="Choi A."/>
        </authorList>
    </citation>
    <scope>NUCLEOTIDE SEQUENCE [LARGE SCALE GENOMIC DNA]</scope>
    <source>
        <strain evidence="4 5">HZ-65</strain>
    </source>
</reference>
<dbReference type="AlphaFoldDB" id="A0A290Q6Q8"/>
<dbReference type="OrthoDB" id="9795390at2"/>
<dbReference type="PANTHER" id="PTHR10566:SF113">
    <property type="entry name" value="PROTEIN ACTIVITY OF BC1 COMPLEX KINASE 7, CHLOROPLASTIC"/>
    <property type="match status" value="1"/>
</dbReference>
<dbReference type="PANTHER" id="PTHR10566">
    <property type="entry name" value="CHAPERONE-ACTIVITY OF BC1 COMPLEX CABC1 -RELATED"/>
    <property type="match status" value="1"/>
</dbReference>
<comment type="similarity">
    <text evidence="1">Belongs to the protein kinase superfamily. ADCK protein kinase family.</text>
</comment>
<feature type="transmembrane region" description="Helical" evidence="2">
    <location>
        <begin position="526"/>
        <end position="548"/>
    </location>
</feature>
<accession>A0A290Q6Q8</accession>
<evidence type="ECO:0000256" key="1">
    <source>
        <dbReference type="ARBA" id="ARBA00009670"/>
    </source>
</evidence>
<dbReference type="KEGG" id="vbh:CMV30_10535"/>